<keyword evidence="8" id="KW-0472">Membrane</keyword>
<dbReference type="PROSITE" id="PS50092">
    <property type="entry name" value="TSP1"/>
    <property type="match status" value="1"/>
</dbReference>
<feature type="domain" description="EGF-like" evidence="9">
    <location>
        <begin position="2738"/>
        <end position="2777"/>
    </location>
</feature>
<dbReference type="SMART" id="SM00179">
    <property type="entry name" value="EGF_CA"/>
    <property type="match status" value="4"/>
</dbReference>
<evidence type="ECO:0000256" key="6">
    <source>
        <dbReference type="PROSITE-ProRule" id="PRU00076"/>
    </source>
</evidence>
<name>A0A818RE08_9BILA</name>
<dbReference type="PROSITE" id="PS50026">
    <property type="entry name" value="EGF_3"/>
    <property type="match status" value="2"/>
</dbReference>
<dbReference type="PROSITE" id="PS00022">
    <property type="entry name" value="EGF_1"/>
    <property type="match status" value="2"/>
</dbReference>
<feature type="region of interest" description="Disordered" evidence="7">
    <location>
        <begin position="985"/>
        <end position="1011"/>
    </location>
</feature>
<proteinExistence type="predicted"/>
<feature type="region of interest" description="Disordered" evidence="7">
    <location>
        <begin position="861"/>
        <end position="888"/>
    </location>
</feature>
<feature type="compositionally biased region" description="Low complexity" evidence="7">
    <location>
        <begin position="942"/>
        <end position="966"/>
    </location>
</feature>
<feature type="domain" description="EGF-like" evidence="9">
    <location>
        <begin position="2988"/>
        <end position="3027"/>
    </location>
</feature>
<feature type="compositionally biased region" description="Polar residues" evidence="7">
    <location>
        <begin position="1317"/>
        <end position="1326"/>
    </location>
</feature>
<evidence type="ECO:0000256" key="5">
    <source>
        <dbReference type="ARBA" id="ARBA00023180"/>
    </source>
</evidence>
<keyword evidence="8" id="KW-0812">Transmembrane</keyword>
<dbReference type="PANTHER" id="PTHR24050:SF28">
    <property type="entry name" value="UROMODULIN-LIKE"/>
    <property type="match status" value="1"/>
</dbReference>
<dbReference type="InterPro" id="IPR052235">
    <property type="entry name" value="Nephronectin_domain"/>
</dbReference>
<dbReference type="PROSITE" id="PS01187">
    <property type="entry name" value="EGF_CA"/>
    <property type="match status" value="2"/>
</dbReference>
<keyword evidence="4" id="KW-1015">Disulfide bond</keyword>
<dbReference type="InterPro" id="IPR000884">
    <property type="entry name" value="TSP1_rpt"/>
</dbReference>
<keyword evidence="2" id="KW-0732">Signal</keyword>
<keyword evidence="1 6" id="KW-0245">EGF-like domain</keyword>
<evidence type="ECO:0000256" key="1">
    <source>
        <dbReference type="ARBA" id="ARBA00022536"/>
    </source>
</evidence>
<comment type="caution">
    <text evidence="6">Lacks conserved residue(s) required for the propagation of feature annotation.</text>
</comment>
<feature type="transmembrane region" description="Helical" evidence="8">
    <location>
        <begin position="12"/>
        <end position="28"/>
    </location>
</feature>
<gene>
    <name evidence="10" type="ORF">KXQ929_LOCUS7590</name>
</gene>
<keyword evidence="8" id="KW-1133">Transmembrane helix</keyword>
<dbReference type="Proteomes" id="UP000663868">
    <property type="component" value="Unassembled WGS sequence"/>
</dbReference>
<evidence type="ECO:0000256" key="3">
    <source>
        <dbReference type="ARBA" id="ARBA00022737"/>
    </source>
</evidence>
<evidence type="ECO:0000256" key="8">
    <source>
        <dbReference type="SAM" id="Phobius"/>
    </source>
</evidence>
<feature type="region of interest" description="Disordered" evidence="7">
    <location>
        <begin position="603"/>
        <end position="722"/>
    </location>
</feature>
<feature type="compositionally biased region" description="Low complexity" evidence="7">
    <location>
        <begin position="643"/>
        <end position="658"/>
    </location>
</feature>
<dbReference type="PROSITE" id="PS00010">
    <property type="entry name" value="ASX_HYDROXYL"/>
    <property type="match status" value="2"/>
</dbReference>
<evidence type="ECO:0000256" key="2">
    <source>
        <dbReference type="ARBA" id="ARBA00022729"/>
    </source>
</evidence>
<keyword evidence="5" id="KW-0325">Glycoprotein</keyword>
<dbReference type="Gene3D" id="2.10.25.10">
    <property type="entry name" value="Laminin"/>
    <property type="match status" value="3"/>
</dbReference>
<dbReference type="GO" id="GO:0005509">
    <property type="term" value="F:calcium ion binding"/>
    <property type="evidence" value="ECO:0007669"/>
    <property type="project" value="InterPro"/>
</dbReference>
<feature type="region of interest" description="Disordered" evidence="7">
    <location>
        <begin position="939"/>
        <end position="966"/>
    </location>
</feature>
<sequence length="3537" mass="371080">MNLQHIADSIRLLVVTYLISLITIVPLLNTVEGSHVKTYGWSNAYNPFLYSDLTGTIRELTSNDISDDTDKRFQPPLDIDNENIQPVDEGYRLASTDNIVPARSVSINKEIFHDLHKRDTIIDNSSKSIIPSQLTAFINKETDDNPNVNDADEKLLARDLSLDAAFDGSGSEDTTSETVTATIELNTLSSAGESTLNSITNTPSSTTAETIIVTSVSTLTTTINTATETEEVTGTSIETSAASVTTTTAQTAVTETESVSEASTNQISSVGTSSISTTQTSTQQSTNEETETETPTVSLPTTSSGITTTQTFGSTEVTETVTSTTIVQTSSPNESSSSSSTTTSNEISLSTESQTSSVTQSTTTTATNVIETSTSGFQAKTWFFVYFLNLLNHARGRRDVSINSPEPTTLENEISTILYGMNIICNGTCIQIDQTNVTSPDVEYYVTLNVSLDVPERIDLVNGLIGNNVSLNASYSLLVRMVMNLNTGDILNFTYVIPACQQCEYTSTGNCTSDDSACVCDNNYAGQYCQTPVQLNTTYLPTSTTTTAAITTSTTTAATSTSTITSMTFTEPNNVTSEASTISSTFATGTITIGNIVTETASVTSTTRVTTESEESSEETSQSSTATTPFTAGSTGTNTLFPTATVSTNATTSTARVTTESEESSEESSQSSTATTPFTTSSTGTNTLFPTATVSTNATTSTAPSSTIEITGTSGTGSTSNIETIGSSTATTAEATSLATNTISANSITTTIGTITVTVPSTLTATAAGTFSTTTFTSGISTESVMSTLPVSIETSSPNSAATHMTTAETAQVTTESGSTVTSTIATTTAVGTAPISTGTASPTNTISGGTSEAITLMTNTSPTSFSSTTTSTSMTAGISSASTPTGSTTAITTTVEISPVSTATVATITSSATATSGTATSTSSVSPISVNTNGITGVTEGTTELTPGITSTSTTSGSTTLGTSPVSTATAASVTSTSTITSETATFPSSTSTTNVNTNGISGGTTETGTVTNSISTTSTNTNGITSATAGTGTVTSSTTTTNTNTNVITSATAETGTVTSSTTTTNTNTNVITSATAETGTVTSGTTTTNTNTNVITSATAVTTEVATGISSTATHTDNTTAITTTIEVSPVSTATVASITSSSTSTSETGTITSSTPITSINTNGITSATAGTGTVTSSTTTTNTNTNGITSTTAGTGTGTSSTSTTSTNTNGITSATAGTGTVTSSTTTTNTNINVITSATAATGTGTSSTTTTSINTNGITSATAGTGIGTNSASTTSTNTNGITSATAGTGTVTSSTTTTNTNTNGISGETAVTTEPTTGISSTATHTGNTTAITTTIEISPVSTPTSATITSTATVTSGTGTITSSTSTMNTNTNGITSATVGTGTATAISSTTTTNTNTNVITSATAGTGTIASSTTTINTNTNGITSTTVGTGTATSSTTTTSTNTNGVTSATAGTGTGTSSTTTTNTNTNGITSTTVGTGTGTSSTTTISTNTNSVTSATAGTGTGTSSTSTTSTNTNGITSTTAGTGTGTSSTTTISTNTNSVTSATAGTGTGTSSTTTTSTNTNGITSATAGTGTSSTTTISTHTNSVTSATAGTGTGISSTITNGISGATAVTTEVTTGTTSTAGTGTVAITSTPTIATGTVSSTTIGTIITGTLTTQAGISSTAGSNNTATVIGTTETVTSNTSVTESSTISVTIGTVASGGTTLTTTILTSNSITTIGNISVSTLTSSTTSTTQMTTTMMSTLTTTSTTSTTTITAITRICEWTSWIPFGNCTPSCGTAYRQTIRSCIDVISGQSCSSNDCGGGSAIQNESCSTSPPCETLTLTPPTTLRDPNLRISSYQLPDSMYFFENTYSRIWIADKGYITLDTPYYGQTMTDSVFRQLFNQAIVAPFWTDLLYDTTSSKITLNWFSSTNATQSEIDTYNVIIQRTVNEACPVQSCTLNFPAVRVVRINWQNLFYNLTNNNQSISVSFSAYLINTYEVASSRYPILRSYLSFDYTNLTNSLGSLRPFVGYRGKYSFLQVLNNPFDYQNALFLRQSSHKSFYIGGRFLTDCEVSFLEETTFYNTNPLENLNDNINNPSFPCPCTLGQARSDRRFIPLYSETIYEWSQNTVCYGPVITSWIRWGGTNKLLRSQTCCYNLYNGGLITYGGLAGSVLSNPLVIFQLYPWQRRIPFHDQCCSPSYPNAPATSSPCYLYYQLHPPSTCTGYHAPSIVAGVGDPHIDTIDNGRYTCHIQGLFIFSQTTTNANVTAQYNFNNAATDSNLLYPDDLFYIYVRSTSTTPALYYVERMQGYGSVFTSYIVGAGNYTFTITNINGQFGFTVNTSSSYLSLTNDLANNLNYDSINLTDLTNRYMYRVKQIGVVVLNKTIPQLTLAIWSGLSLECQIMSDNLECLLTLPEKYRTHIEGLAGNFNGLYGDDLINRATNQTVTILPADSQTISVNDANIYSACLSWKVPSDTTADITRPIMPSAFVNWYYVNASNTLANLNPRLSQTIVNGTCSSNFECIHDYLIEINPISSSATALLLNSNSYSRTILAETPPTMNVSSPVDISLPYTTISRTYLLPISISGANSVSVTISQNGTLQNSTFNGVSIGIPIPNDTSSYVELFLTMAYGTNSTLIQYLDIIACLCIDSSYCNYQQTTTISNHYLLASCTCPDQYDGVFCQYPYNGCNSSSACRIYWSNETTCEPLSSADQVLQNRSYTCNGTCLNGYNSSNNYTCEDVNECTNNATICGNGVCINVIGSYTCNCSSGYRFDNQTCININECEEPNIDGTYPFRCDVSQVCIDTIGNFTCECSPVFNTTGTCIFNSSLCVNNNTCTSPIDPNVISCLYGTVNRNNTCIPWCNSTCPGFCERTNGYYQCNCMKWPGFQYTSDGKSCSGCGDRNYGYGCNESCQCNFGTCNPNATNVNQSCTCNSGYTEIFCDKRIDICALNNTYDSTIEDCITDPNDGDAVYICRPGYAIDSTTGNCTDVNECANNQSYCNVEVSSCMNTIGSYLCNCLSGYQSVNGSCIDINECAVNASACSVYNNTYCVNIKGSYECRCNFNYAIGGDYTQLYGNVLNTNELCLPINYTSFCANQCMPPATCSGTTGRCECPSSNYTLVNYALNDTLQTCQCPGHPFVYFNGTSCINATGITWFLLNYTYTAITSRVAQISPTSSSNIENAISDILYGMNVTCNGSCLNTYDTQDAVPPNLELMITLNVLLNVSQRLALTNQIINRSIVYNESYSLSMIRMIMNPATNTLVNISAIQPVCQECVYASAGVCSATNNSCTCFAGYEGSLCRTVSLTTSLSSTSSSDTNWTVIVAVISAIAGLFIIISIAMCIYFILRKCRKSPSETKSSVQRPQFIIPRAHIPTIATSGARAMNPWDGFSLDNTYDEQYVDASDSFPSSSTTTYNTTYRTNGKRIEADFGIFDELENRIPIPRNNNIPRVQMSNMMGTLNSLPGHERFDDPSGAASIFSDIRDPDDVELVTDMVDDMTKDDDIEDEFVEALNPNLSIPRLNPQSERQPTGWFSVCLN</sequence>
<reference evidence="10" key="1">
    <citation type="submission" date="2021-02" db="EMBL/GenBank/DDBJ databases">
        <authorList>
            <person name="Nowell W R."/>
        </authorList>
    </citation>
    <scope>NUCLEOTIDE SEQUENCE</scope>
</reference>
<evidence type="ECO:0000256" key="7">
    <source>
        <dbReference type="SAM" id="MobiDB-lite"/>
    </source>
</evidence>
<dbReference type="InterPro" id="IPR000152">
    <property type="entry name" value="EGF-type_Asp/Asn_hydroxyl_site"/>
</dbReference>
<dbReference type="FunFam" id="2.10.25.10:FF:000005">
    <property type="entry name" value="Fibrillin 2"/>
    <property type="match status" value="1"/>
</dbReference>
<feature type="transmembrane region" description="Helical" evidence="8">
    <location>
        <begin position="3319"/>
        <end position="3346"/>
    </location>
</feature>
<dbReference type="PROSITE" id="PS01186">
    <property type="entry name" value="EGF_2"/>
    <property type="match status" value="3"/>
</dbReference>
<feature type="region of interest" description="Disordered" evidence="7">
    <location>
        <begin position="227"/>
        <end position="364"/>
    </location>
</feature>
<evidence type="ECO:0000256" key="4">
    <source>
        <dbReference type="ARBA" id="ARBA00023157"/>
    </source>
</evidence>
<evidence type="ECO:0000313" key="10">
    <source>
        <dbReference type="EMBL" id="CAF3648100.1"/>
    </source>
</evidence>
<feature type="compositionally biased region" description="Low complexity" evidence="7">
    <location>
        <begin position="619"/>
        <end position="628"/>
    </location>
</feature>
<dbReference type="InterPro" id="IPR001881">
    <property type="entry name" value="EGF-like_Ca-bd_dom"/>
</dbReference>
<evidence type="ECO:0000313" key="11">
    <source>
        <dbReference type="Proteomes" id="UP000663868"/>
    </source>
</evidence>
<dbReference type="SMART" id="SM00181">
    <property type="entry name" value="EGF"/>
    <property type="match status" value="9"/>
</dbReference>
<dbReference type="PANTHER" id="PTHR24050">
    <property type="entry name" value="PA14 DOMAIN-CONTAINING PROTEIN"/>
    <property type="match status" value="1"/>
</dbReference>
<dbReference type="EMBL" id="CAJOBB010000314">
    <property type="protein sequence ID" value="CAF3648100.1"/>
    <property type="molecule type" value="Genomic_DNA"/>
</dbReference>
<feature type="region of interest" description="Disordered" evidence="7">
    <location>
        <begin position="1438"/>
        <end position="1594"/>
    </location>
</feature>
<evidence type="ECO:0000259" key="9">
    <source>
        <dbReference type="PROSITE" id="PS50026"/>
    </source>
</evidence>
<organism evidence="10 11">
    <name type="scientific">Adineta steineri</name>
    <dbReference type="NCBI Taxonomy" id="433720"/>
    <lineage>
        <taxon>Eukaryota</taxon>
        <taxon>Metazoa</taxon>
        <taxon>Spiralia</taxon>
        <taxon>Gnathifera</taxon>
        <taxon>Rotifera</taxon>
        <taxon>Eurotatoria</taxon>
        <taxon>Bdelloidea</taxon>
        <taxon>Adinetida</taxon>
        <taxon>Adinetidae</taxon>
        <taxon>Adineta</taxon>
    </lineage>
</organism>
<dbReference type="SUPFAM" id="SSF57196">
    <property type="entry name" value="EGF/Laminin"/>
    <property type="match status" value="2"/>
</dbReference>
<dbReference type="Pfam" id="PF07645">
    <property type="entry name" value="EGF_CA"/>
    <property type="match status" value="3"/>
</dbReference>
<feature type="compositionally biased region" description="Polar residues" evidence="7">
    <location>
        <begin position="629"/>
        <end position="642"/>
    </location>
</feature>
<accession>A0A818RE08</accession>
<feature type="compositionally biased region" description="Low complexity" evidence="7">
    <location>
        <begin position="1297"/>
        <end position="1315"/>
    </location>
</feature>
<comment type="caution">
    <text evidence="10">The sequence shown here is derived from an EMBL/GenBank/DDBJ whole genome shotgun (WGS) entry which is preliminary data.</text>
</comment>
<protein>
    <recommendedName>
        <fullName evidence="9">EGF-like domain-containing protein</fullName>
    </recommendedName>
</protein>
<dbReference type="InterPro" id="IPR049883">
    <property type="entry name" value="NOTCH1_EGF-like"/>
</dbReference>
<dbReference type="InterPro" id="IPR000742">
    <property type="entry name" value="EGF"/>
</dbReference>
<feature type="region of interest" description="Disordered" evidence="7">
    <location>
        <begin position="1297"/>
        <end position="1334"/>
    </location>
</feature>
<feature type="compositionally biased region" description="Low complexity" evidence="7">
    <location>
        <begin position="667"/>
        <end position="722"/>
    </location>
</feature>
<dbReference type="InterPro" id="IPR018097">
    <property type="entry name" value="EGF_Ca-bd_CS"/>
</dbReference>
<dbReference type="CDD" id="cd00054">
    <property type="entry name" value="EGF_CA"/>
    <property type="match status" value="4"/>
</dbReference>
<feature type="region of interest" description="Disordered" evidence="7">
    <location>
        <begin position="1141"/>
        <end position="1229"/>
    </location>
</feature>
<keyword evidence="3" id="KW-0677">Repeat</keyword>